<comment type="caution">
    <text evidence="2">The sequence shown here is derived from an EMBL/GenBank/DDBJ whole genome shotgun (WGS) entry which is preliminary data.</text>
</comment>
<sequence>FPSISRMRLANSSLLGLLVAAILQTVSSITCFVWTTSTVRRDVKQIVPGRSELACQAVCVNDPSCTAIQITTDGNCVIFGAVTTATFEQCPIPITCQVK</sequence>
<gene>
    <name evidence="2" type="ORF">PMAYCL1PPCAC_05376</name>
</gene>
<proteinExistence type="predicted"/>
<feature type="non-terminal residue" evidence="2">
    <location>
        <position position="99"/>
    </location>
</feature>
<name>A0AAN5CBI9_9BILA</name>
<evidence type="ECO:0008006" key="4">
    <source>
        <dbReference type="Google" id="ProtNLM"/>
    </source>
</evidence>
<feature type="chain" id="PRO_5042929399" description="Apple domain-containing protein" evidence="1">
    <location>
        <begin position="29"/>
        <end position="99"/>
    </location>
</feature>
<organism evidence="2 3">
    <name type="scientific">Pristionchus mayeri</name>
    <dbReference type="NCBI Taxonomy" id="1317129"/>
    <lineage>
        <taxon>Eukaryota</taxon>
        <taxon>Metazoa</taxon>
        <taxon>Ecdysozoa</taxon>
        <taxon>Nematoda</taxon>
        <taxon>Chromadorea</taxon>
        <taxon>Rhabditida</taxon>
        <taxon>Rhabditina</taxon>
        <taxon>Diplogasteromorpha</taxon>
        <taxon>Diplogasteroidea</taxon>
        <taxon>Neodiplogasteridae</taxon>
        <taxon>Pristionchus</taxon>
    </lineage>
</organism>
<evidence type="ECO:0000256" key="1">
    <source>
        <dbReference type="SAM" id="SignalP"/>
    </source>
</evidence>
<dbReference type="Proteomes" id="UP001328107">
    <property type="component" value="Unassembled WGS sequence"/>
</dbReference>
<feature type="signal peptide" evidence="1">
    <location>
        <begin position="1"/>
        <end position="28"/>
    </location>
</feature>
<keyword evidence="3" id="KW-1185">Reference proteome</keyword>
<reference evidence="3" key="1">
    <citation type="submission" date="2022-10" db="EMBL/GenBank/DDBJ databases">
        <title>Genome assembly of Pristionchus species.</title>
        <authorList>
            <person name="Yoshida K."/>
            <person name="Sommer R.J."/>
        </authorList>
    </citation>
    <scope>NUCLEOTIDE SEQUENCE [LARGE SCALE GENOMIC DNA]</scope>
    <source>
        <strain evidence="3">RS5460</strain>
    </source>
</reference>
<feature type="non-terminal residue" evidence="2">
    <location>
        <position position="1"/>
    </location>
</feature>
<accession>A0AAN5CBI9</accession>
<dbReference type="EMBL" id="BTRK01000002">
    <property type="protein sequence ID" value="GMR35181.1"/>
    <property type="molecule type" value="Genomic_DNA"/>
</dbReference>
<protein>
    <recommendedName>
        <fullName evidence="4">Apple domain-containing protein</fullName>
    </recommendedName>
</protein>
<evidence type="ECO:0000313" key="2">
    <source>
        <dbReference type="EMBL" id="GMR35181.1"/>
    </source>
</evidence>
<evidence type="ECO:0000313" key="3">
    <source>
        <dbReference type="Proteomes" id="UP001328107"/>
    </source>
</evidence>
<keyword evidence="1" id="KW-0732">Signal</keyword>
<dbReference type="AlphaFoldDB" id="A0AAN5CBI9"/>